<evidence type="ECO:0000256" key="4">
    <source>
        <dbReference type="ARBA" id="ARBA00023014"/>
    </source>
</evidence>
<dbReference type="PANTHER" id="PTHR43687">
    <property type="entry name" value="ADENYLYLSULFATE REDUCTASE, BETA SUBUNIT"/>
    <property type="match status" value="1"/>
</dbReference>
<dbReference type="AlphaFoldDB" id="A0A089ZVB7"/>
<evidence type="ECO:0000313" key="7">
    <source>
        <dbReference type="EMBL" id="CEA14348.1"/>
    </source>
</evidence>
<keyword evidence="3" id="KW-0408">Iron</keyword>
<keyword evidence="11" id="KW-1185">Reference proteome</keyword>
<dbReference type="Proteomes" id="UP000029661">
    <property type="component" value="Chromosome"/>
</dbReference>
<dbReference type="GO" id="GO:0051539">
    <property type="term" value="F:4 iron, 4 sulfur cluster binding"/>
    <property type="evidence" value="ECO:0007669"/>
    <property type="project" value="UniProtKB-KW"/>
</dbReference>
<dbReference type="RefSeq" id="WP_048073396.1">
    <property type="nucleotide sequence ID" value="NZ_CALCVY010000270.1"/>
</dbReference>
<evidence type="ECO:0000256" key="1">
    <source>
        <dbReference type="ARBA" id="ARBA00022485"/>
    </source>
</evidence>
<dbReference type="PROSITE" id="PS00198">
    <property type="entry name" value="4FE4S_FER_1"/>
    <property type="match status" value="2"/>
</dbReference>
<dbReference type="EMBL" id="CP006933">
    <property type="protein sequence ID" value="AIS32154.1"/>
    <property type="molecule type" value="Genomic_DNA"/>
</dbReference>
<dbReference type="OrthoDB" id="23833at2157"/>
<dbReference type="Pfam" id="PF12838">
    <property type="entry name" value="Fer4_7"/>
    <property type="match status" value="1"/>
</dbReference>
<dbReference type="KEGG" id="mfi:DSM1535_2024"/>
<feature type="domain" description="4Fe-4S ferredoxin-type" evidence="5">
    <location>
        <begin position="125"/>
        <end position="154"/>
    </location>
</feature>
<dbReference type="InterPro" id="IPR050572">
    <property type="entry name" value="Fe-S_Ferredoxin"/>
</dbReference>
<feature type="domain" description="4Fe-4S ferredoxin-type" evidence="5">
    <location>
        <begin position="42"/>
        <end position="70"/>
    </location>
</feature>
<feature type="domain" description="4Fe-4S ferredoxin-type" evidence="5">
    <location>
        <begin position="192"/>
        <end position="221"/>
    </location>
</feature>
<dbReference type="Proteomes" id="UP000606900">
    <property type="component" value="Unassembled WGS sequence"/>
</dbReference>
<name>A0A089ZVB7_METFO</name>
<dbReference type="CDD" id="cd10549">
    <property type="entry name" value="MtMvhB_like"/>
    <property type="match status" value="2"/>
</dbReference>
<evidence type="ECO:0000256" key="2">
    <source>
        <dbReference type="ARBA" id="ARBA00022723"/>
    </source>
</evidence>
<dbReference type="Pfam" id="PF00037">
    <property type="entry name" value="Fer4"/>
    <property type="match status" value="1"/>
</dbReference>
<dbReference type="PROSITE" id="PS51379">
    <property type="entry name" value="4FE4S_FER_2"/>
    <property type="match status" value="6"/>
</dbReference>
<dbReference type="Gene3D" id="3.30.70.20">
    <property type="match status" value="4"/>
</dbReference>
<feature type="domain" description="4Fe-4S ferredoxin-type" evidence="5">
    <location>
        <begin position="222"/>
        <end position="250"/>
    </location>
</feature>
<dbReference type="GO" id="GO:0046872">
    <property type="term" value="F:metal ion binding"/>
    <property type="evidence" value="ECO:0007669"/>
    <property type="project" value="UniProtKB-KW"/>
</dbReference>
<dbReference type="SUPFAM" id="SSF54862">
    <property type="entry name" value="4Fe-4S ferredoxins"/>
    <property type="match status" value="2"/>
</dbReference>
<keyword evidence="1" id="KW-0004">4Fe-4S</keyword>
<dbReference type="GeneID" id="82849142"/>
<reference evidence="6" key="1">
    <citation type="submission" date="2013-12" db="EMBL/GenBank/DDBJ databases">
        <title>The complete genome sequence of Methanobacterium sp. BRM9.</title>
        <authorList>
            <consortium name="Pastoral Greenhouse Gas Research Consortium"/>
            <person name="Kelly W.J."/>
            <person name="Leahy S.C."/>
            <person name="Perry R."/>
            <person name="Li D."/>
            <person name="Altermann E."/>
            <person name="Lambie S.C."/>
            <person name="Attwood G.T."/>
        </authorList>
    </citation>
    <scope>NUCLEOTIDE SEQUENCE [LARGE SCALE GENOMIC DNA]</scope>
    <source>
        <strain evidence="6">BRM9</strain>
    </source>
</reference>
<evidence type="ECO:0000313" key="6">
    <source>
        <dbReference type="EMBL" id="AIS32154.1"/>
    </source>
</evidence>
<dbReference type="PANTHER" id="PTHR43687:SF1">
    <property type="entry name" value="FERREDOXIN III"/>
    <property type="match status" value="1"/>
</dbReference>
<sequence>MDVTFKKKKEVLEGEVALKSRDLEGSQEGFKGEIEDCAFADKFITISPECVRCNLCVEECPVNAISDSTSSRTAKIMDNCVKCEICAQTCPIKCIHVIESTSNIEEDVTFHLKDVKVPHRKLRMESIQVNPDTCDSCSTCVKFCPTGAITVDEGEIAQIDLDACVGCGACVNVCPQDSVNLVRELGPVIKTKELRVDEDTCVQCQVCEENCPVDAIKLDGNRVVLDQEKCILCEVCSTKCPVGALKLEMV</sequence>
<evidence type="ECO:0000313" key="9">
    <source>
        <dbReference type="EMBL" id="MBF4475328.1"/>
    </source>
</evidence>
<evidence type="ECO:0000256" key="3">
    <source>
        <dbReference type="ARBA" id="ARBA00023004"/>
    </source>
</evidence>
<evidence type="ECO:0000313" key="10">
    <source>
        <dbReference type="Proteomes" id="UP000029661"/>
    </source>
</evidence>
<dbReference type="KEGG" id="mfc:BRM9_1339"/>
<keyword evidence="4" id="KW-0411">Iron-sulfur</keyword>
<dbReference type="GO" id="GO:0016491">
    <property type="term" value="F:oxidoreductase activity"/>
    <property type="evidence" value="ECO:0007669"/>
    <property type="project" value="UniProtKB-ARBA"/>
</dbReference>
<organism evidence="6 10">
    <name type="scientific">Methanobacterium formicicum</name>
    <dbReference type="NCBI Taxonomy" id="2162"/>
    <lineage>
        <taxon>Archaea</taxon>
        <taxon>Methanobacteriati</taxon>
        <taxon>Methanobacteriota</taxon>
        <taxon>Methanomada group</taxon>
        <taxon>Methanobacteria</taxon>
        <taxon>Methanobacteriales</taxon>
        <taxon>Methanobacteriaceae</taxon>
        <taxon>Methanobacterium</taxon>
    </lineage>
</organism>
<reference evidence="7" key="2">
    <citation type="submission" date="2014-08" db="EMBL/GenBank/DDBJ databases">
        <authorList>
            <person name="Wibberg D."/>
        </authorList>
    </citation>
    <scope>NUCLEOTIDE SEQUENCE</scope>
</reference>
<dbReference type="EMBL" id="LN734822">
    <property type="protein sequence ID" value="CEL24611.1"/>
    <property type="molecule type" value="Genomic_DNA"/>
</dbReference>
<proteinExistence type="predicted"/>
<reference evidence="9" key="4">
    <citation type="submission" date="2020-10" db="EMBL/GenBank/DDBJ databases">
        <title>Dehalococcoides mccartyi of a TCE/Cr reducing biochatode.</title>
        <authorList>
            <person name="Matturro B."/>
        </authorList>
    </citation>
    <scope>NUCLEOTIDE SEQUENCE</scope>
    <source>
        <strain evidence="9">Bin2</strain>
    </source>
</reference>
<evidence type="ECO:0000313" key="8">
    <source>
        <dbReference type="EMBL" id="CEL24611.1"/>
    </source>
</evidence>
<dbReference type="EMBL" id="JADIIL010000028">
    <property type="protein sequence ID" value="MBF4475328.1"/>
    <property type="molecule type" value="Genomic_DNA"/>
</dbReference>
<protein>
    <submittedName>
        <fullName evidence="9">4Fe-4S binding protein</fullName>
    </submittedName>
    <submittedName>
        <fullName evidence="6 7">4Fe-4S ferredoxin</fullName>
    </submittedName>
</protein>
<keyword evidence="2" id="KW-0479">Metal-binding</keyword>
<dbReference type="PATRIC" id="fig|2162.10.peg.1017"/>
<evidence type="ECO:0000313" key="11">
    <source>
        <dbReference type="Proteomes" id="UP000062768"/>
    </source>
</evidence>
<gene>
    <name evidence="6" type="ORF">BRM9_1339</name>
    <name evidence="7" type="ORF">DSM1535_2024</name>
    <name evidence="9" type="ORF">ISP06_07650</name>
    <name evidence="8" type="ORF">MB9_0972</name>
</gene>
<dbReference type="EMBL" id="LN515531">
    <property type="protein sequence ID" value="CEA14348.1"/>
    <property type="molecule type" value="Genomic_DNA"/>
</dbReference>
<evidence type="ECO:0000259" key="5">
    <source>
        <dbReference type="PROSITE" id="PS51379"/>
    </source>
</evidence>
<reference evidence="8" key="3">
    <citation type="submission" date="2014-09" db="EMBL/GenBank/DDBJ databases">
        <authorList>
            <person name="Bishop-Lilly K.A."/>
            <person name="Broomall S.M."/>
            <person name="Chain P.S."/>
            <person name="Chertkov O."/>
            <person name="Coyne S.R."/>
            <person name="Daligault H.E."/>
            <person name="Davenport K.W."/>
            <person name="Erkkila T."/>
            <person name="Frey K.G."/>
            <person name="Gibbons H.S."/>
            <person name="Gu W."/>
            <person name="Jaissle J."/>
            <person name="Johnson S.L."/>
            <person name="Koroleva G.I."/>
            <person name="Ladner J.T."/>
            <person name="Lo C.-C."/>
            <person name="Minogue T.D."/>
            <person name="Munk C."/>
            <person name="Palacios G.F."/>
            <person name="Redden C.L."/>
            <person name="Rosenzweig C.N."/>
            <person name="Scholz M.B."/>
            <person name="Teshima H."/>
            <person name="Xu Y."/>
        </authorList>
    </citation>
    <scope>NUCLEOTIDE SEQUENCE</scope>
    <source>
        <strain evidence="8">Mb9</strain>
    </source>
</reference>
<dbReference type="InterPro" id="IPR017900">
    <property type="entry name" value="4Fe4S_Fe_S_CS"/>
</dbReference>
<dbReference type="InterPro" id="IPR017896">
    <property type="entry name" value="4Fe4S_Fe-S-bd"/>
</dbReference>
<dbReference type="STRING" id="2162.BRM9_1339"/>
<dbReference type="Pfam" id="PF14697">
    <property type="entry name" value="Fer4_21"/>
    <property type="match status" value="1"/>
</dbReference>
<dbReference type="Proteomes" id="UP000062768">
    <property type="component" value="Chromosome I"/>
</dbReference>
<feature type="domain" description="4Fe-4S ferredoxin-type" evidence="5">
    <location>
        <begin position="71"/>
        <end position="100"/>
    </location>
</feature>
<feature type="domain" description="4Fe-4S ferredoxin-type" evidence="5">
    <location>
        <begin position="155"/>
        <end position="184"/>
    </location>
</feature>
<accession>A0A089ZVB7</accession>